<keyword evidence="8" id="KW-1185">Reference proteome</keyword>
<reference evidence="7 8" key="1">
    <citation type="submission" date="2020-08" db="EMBL/GenBank/DDBJ databases">
        <title>Functional genomics of gut bacteria from endangered species of beetles.</title>
        <authorList>
            <person name="Carlos-Shanley C."/>
        </authorList>
    </citation>
    <scope>NUCLEOTIDE SEQUENCE [LARGE SCALE GENOMIC DNA]</scope>
    <source>
        <strain evidence="7 8">S00124</strain>
    </source>
</reference>
<comment type="subcellular location">
    <subcellularLocation>
        <location evidence="1">Cell membrane</location>
    </subcellularLocation>
</comment>
<dbReference type="PANTHER" id="PTHR34296:SF2">
    <property type="entry name" value="ABC TRANSPORTER GUANOSINE-BINDING PROTEIN NUPN"/>
    <property type="match status" value="1"/>
</dbReference>
<keyword evidence="5" id="KW-0449">Lipoprotein</keyword>
<evidence type="ECO:0000256" key="1">
    <source>
        <dbReference type="ARBA" id="ARBA00004236"/>
    </source>
</evidence>
<keyword evidence="4" id="KW-0472">Membrane</keyword>
<dbReference type="RefSeq" id="WP_184706652.1">
    <property type="nucleotide sequence ID" value="NZ_JACHKZ010000006.1"/>
</dbReference>
<dbReference type="Pfam" id="PF02608">
    <property type="entry name" value="Bmp"/>
    <property type="match status" value="1"/>
</dbReference>
<gene>
    <name evidence="7" type="ORF">HNP33_001374</name>
</gene>
<protein>
    <submittedName>
        <fullName evidence="7">Basic membrane protein A</fullName>
    </submittedName>
</protein>
<evidence type="ECO:0000256" key="5">
    <source>
        <dbReference type="ARBA" id="ARBA00023288"/>
    </source>
</evidence>
<dbReference type="InterPro" id="IPR003760">
    <property type="entry name" value="PnrA-like"/>
</dbReference>
<organism evidence="7 8">
    <name type="scientific">Comamonas odontotermitis</name>
    <dbReference type="NCBI Taxonomy" id="379895"/>
    <lineage>
        <taxon>Bacteria</taxon>
        <taxon>Pseudomonadati</taxon>
        <taxon>Pseudomonadota</taxon>
        <taxon>Betaproteobacteria</taxon>
        <taxon>Burkholderiales</taxon>
        <taxon>Comamonadaceae</taxon>
        <taxon>Comamonas</taxon>
    </lineage>
</organism>
<dbReference type="Proteomes" id="UP000562492">
    <property type="component" value="Unassembled WGS sequence"/>
</dbReference>
<proteinExistence type="predicted"/>
<evidence type="ECO:0000313" key="7">
    <source>
        <dbReference type="EMBL" id="MBB6577319.1"/>
    </source>
</evidence>
<name>A0ABR6RDW2_9BURK</name>
<evidence type="ECO:0000256" key="4">
    <source>
        <dbReference type="ARBA" id="ARBA00023136"/>
    </source>
</evidence>
<evidence type="ECO:0000256" key="3">
    <source>
        <dbReference type="ARBA" id="ARBA00022729"/>
    </source>
</evidence>
<dbReference type="Gene3D" id="3.40.50.2300">
    <property type="match status" value="2"/>
</dbReference>
<dbReference type="EMBL" id="JACHKZ010000006">
    <property type="protein sequence ID" value="MBB6577319.1"/>
    <property type="molecule type" value="Genomic_DNA"/>
</dbReference>
<accession>A0ABR6RDW2</accession>
<sequence>MNFLARRPRVAVALFGPQGQGSFNEAGLQGVQRALAAGHDVTPLWIAPRDEAARTAAVEQLCAQGFDLIVAHGGQGDEPVARALQRWSGQRFAITQGSLQAPRVARYEVQQEQSAFLAGVLAALCSRSGVAAHFSGERVRPGLLGRAAYAHGLRAAGWQGRLLTQFCGHQHQPQLAELCIHTMADAGADVLFAMIDGGRSGVTAACRARGVAQIGNVLDWVARDPQVFVASAVADSGEAIFRAVTDFARGELALGERRRFGLEEPALVRLQLRGDLPASVRVQLDTWSHRLCTGETVPDNEYAGEEWPVPQEAVPV</sequence>
<feature type="domain" description="ABC transporter substrate-binding protein PnrA-like" evidence="6">
    <location>
        <begin position="10"/>
        <end position="265"/>
    </location>
</feature>
<evidence type="ECO:0000259" key="6">
    <source>
        <dbReference type="Pfam" id="PF02608"/>
    </source>
</evidence>
<dbReference type="InterPro" id="IPR050957">
    <property type="entry name" value="BMP_lipoprotein"/>
</dbReference>
<keyword evidence="3" id="KW-0732">Signal</keyword>
<evidence type="ECO:0000313" key="8">
    <source>
        <dbReference type="Proteomes" id="UP000562492"/>
    </source>
</evidence>
<dbReference type="PANTHER" id="PTHR34296">
    <property type="entry name" value="TRANSCRIPTIONAL ACTIVATOR PROTEIN MED"/>
    <property type="match status" value="1"/>
</dbReference>
<keyword evidence="2" id="KW-1003">Cell membrane</keyword>
<comment type="caution">
    <text evidence="7">The sequence shown here is derived from an EMBL/GenBank/DDBJ whole genome shotgun (WGS) entry which is preliminary data.</text>
</comment>
<evidence type="ECO:0000256" key="2">
    <source>
        <dbReference type="ARBA" id="ARBA00022475"/>
    </source>
</evidence>